<evidence type="ECO:0000256" key="2">
    <source>
        <dbReference type="ARBA" id="ARBA00004123"/>
    </source>
</evidence>
<evidence type="ECO:0000313" key="25">
    <source>
        <dbReference type="Proteomes" id="UP000646548"/>
    </source>
</evidence>
<dbReference type="SMART" id="SM00408">
    <property type="entry name" value="IGc2"/>
    <property type="match status" value="12"/>
</dbReference>
<evidence type="ECO:0000259" key="23">
    <source>
        <dbReference type="PROSITE" id="PS50853"/>
    </source>
</evidence>
<gene>
    <name evidence="24" type="ORF">FQA47_002246</name>
</gene>
<evidence type="ECO:0000256" key="11">
    <source>
        <dbReference type="ARBA" id="ARBA00022737"/>
    </source>
</evidence>
<dbReference type="GO" id="GO:0005516">
    <property type="term" value="F:calmodulin binding"/>
    <property type="evidence" value="ECO:0007669"/>
    <property type="project" value="UniProtKB-KW"/>
</dbReference>
<dbReference type="PROSITE" id="PS50853">
    <property type="entry name" value="FN3"/>
    <property type="match status" value="1"/>
</dbReference>
<feature type="domain" description="Ig-like" evidence="22">
    <location>
        <begin position="950"/>
        <end position="1036"/>
    </location>
</feature>
<name>A0A834C8V1_ORYME</name>
<dbReference type="InterPro" id="IPR036116">
    <property type="entry name" value="FN3_sf"/>
</dbReference>
<evidence type="ECO:0000256" key="7">
    <source>
        <dbReference type="ARBA" id="ARBA00022527"/>
    </source>
</evidence>
<dbReference type="GO" id="GO:0046872">
    <property type="term" value="F:metal ion binding"/>
    <property type="evidence" value="ECO:0007669"/>
    <property type="project" value="UniProtKB-KW"/>
</dbReference>
<dbReference type="PANTHER" id="PTHR35971">
    <property type="entry name" value="SI:DKEY-31G6.6"/>
    <property type="match status" value="1"/>
</dbReference>
<evidence type="ECO:0000256" key="19">
    <source>
        <dbReference type="ARBA" id="ARBA00023319"/>
    </source>
</evidence>
<feature type="domain" description="Ig-like" evidence="22">
    <location>
        <begin position="397"/>
        <end position="480"/>
    </location>
</feature>
<comment type="catalytic activity">
    <reaction evidence="20">
        <text>L-threonyl-[protein] + ATP = O-phospho-L-threonyl-[protein] + ADP + H(+)</text>
        <dbReference type="Rhea" id="RHEA:46608"/>
        <dbReference type="Rhea" id="RHEA-COMP:11060"/>
        <dbReference type="Rhea" id="RHEA-COMP:11605"/>
        <dbReference type="ChEBI" id="CHEBI:15378"/>
        <dbReference type="ChEBI" id="CHEBI:30013"/>
        <dbReference type="ChEBI" id="CHEBI:30616"/>
        <dbReference type="ChEBI" id="CHEBI:61977"/>
        <dbReference type="ChEBI" id="CHEBI:456216"/>
        <dbReference type="EC" id="2.7.11.1"/>
    </reaction>
</comment>
<keyword evidence="15" id="KW-0460">Magnesium</keyword>
<dbReference type="PROSITE" id="PS00290">
    <property type="entry name" value="IG_MHC"/>
    <property type="match status" value="1"/>
</dbReference>
<keyword evidence="12" id="KW-0547">Nucleotide-binding</keyword>
<dbReference type="Pfam" id="PF07679">
    <property type="entry name" value="I-set"/>
    <property type="match status" value="16"/>
</dbReference>
<feature type="domain" description="Ig-like" evidence="22">
    <location>
        <begin position="1576"/>
        <end position="1667"/>
    </location>
</feature>
<evidence type="ECO:0000256" key="18">
    <source>
        <dbReference type="ARBA" id="ARBA00023242"/>
    </source>
</evidence>
<sequence>MEPEVLSSPAEARAACSFPGLSYLLQMTGNDQRMDQNFFGGAPRFLTRPKAFSVCVGKDATLSCTIVGSPTPVVSWEKDKLKLTSGGRFKTVEDGDVYRLTIYDLTLEDSGQYMCRAKNSVGEAYAAVTLKVALPAEMSQRAPVFMVKPSSTRVGLGGDVVFHCRVAAYPEANFEWEKDGRYLGETNRIKIVSDSDSSTLRIQSVRNLDGGTYTCRAQNAVGRSQAAATLAIDTQDARHTSVDKNTSLLSHLQKRKEEMKKDISIYRSEEKSSSVSSSSTTNMADVLTSLNLEHELRASALAKLPKGVFTRTCTVTEGKHAKLSCFVTGHPKPHIIWRKDGTNIGEGRRHVIYEDQAENFILKILYCKQSDNGLYTCNATNMAGQTYSAVLVTVKEPKVPFRRKLQDVEVQEKASAKLMCEVPLVATQANWFMEETRLEQSYKYHMEEDGTVRRLTIHNVTTNDDGVYICEMKEGSRTVAELTVLGNITKKLPRRTVVPVSDTVIFCVELEHPCPDAYWTRNGEKLKQDSRISIASTLRQYTLTIRDCQADDSGEVAFVAGDCKTSTRFSVTAARKHPPDPPIDAAVQNKTDSSITFRWSPPDSDRPVPIKGYIMERRKVGASTWQRCNAGELIVTTEISISNFTEEASYQFRLSAVNDFGQSPYLEVPGSFYLEPTADLRTGLVNSSAVSGEEFSLSVELSAACSGFWSLNGRLLRSGADYLITRSKTTHTLVFRNVTTEMNGAEVKFVGGGSESSCILTVKAAPVRFTNKSDLPAEVTCSVQDAAELTAEVSDYEAEVVWMKDGREVKVGKKYEYVVVDRKRILVVHNVTEEDVGIYECVLGSEKLPIKLNLKDEPPKFLNKARGPMGLSSSLKGDLELSCEVSPAGAVVVWRKDQVEITEDQRTIIFSKGTQRKLIIKGAKKNDEGHYSCETAADRVTFHVKIKDVPVKFQKKPVKDKYIVEAGENIVLSTELTAESGSVRWFRDEVELKEGAKYELRKDGLSRTLTVKCSETKDSGTYSCQTSGDKVEFKVQVEDAALKFVVPLKAASVESGGTLSLVCELNKASGDVVWKHDGKEIKPGGRNCIGTDGAKRALTVTSMTKENEGEYSCECRSDKTSAKVTSKAPRLVRLTTKLNNVVATEGKDAIFKCAVTPADANVRWFHKNIPITVGPKYKTEHGAGSHSLTITSVTQKDAGEISVDAEGKTCKATLQVQHEPVTFKKKLENLTVEEQSEVKLEVELSKASDEVRWMKNSVVLQPAGNIQIRLDGAKQALIFKKVSYDDRGIYSCETLDDKTQAKLTVEMKKIHVVKGLSETKAHETESATFEVELSQEDVEGSWTRDGTKLKTGANCRISVQGKKQTLTLSNLKKEDAGTVSFKAEGVHTSAKLVVTELPAMICKPLTDVKVPEKETAAFECEVSRANAEVRWFKDDVELKPGRNFSLHSSGQKRTLTISKCTPEDAGTYVCRTADDNTSAKLSVHARDIKIVKKLEDLEVTEKESATFVCEVSHEDVEGHWYKGSTKLKVSDNIKMRQEGKTFVLLFKCVSPEDTGEIKFTAEKASSAAKLRVKELPVKFVKKLRDKIAMYKHRVHLECHVSRASAGVKWFKSKTEIKASKKYEIKSEDVYRTLTINDVDSGDEETYTCDATDDRTSCKLLVEEQSISIVRELSPVEVTEPFAAVFEVEISMELVKPPAGTLNGVAIQEGPDVEMEKEGTMHRLTFKRPKRHDGACAVHRWESKSSAQLTVKGERFSYAHLQVLSHTERGQMVQRSGAADSIRQVSMKQKAAMAQLAIQRLTEEDSGEYRCQSGPAETKGALTVEARDIKITKHLADIEVDEDGDAAFTCEINYADEEAQWLLNDKVLCTNEVNTITHEGKLHKLTLKNLAPNDGGTITFQVRKVKESVALKVKEKIPQFV</sequence>
<dbReference type="FunFam" id="2.60.40.10:FF:000032">
    <property type="entry name" value="palladin isoform X1"/>
    <property type="match status" value="2"/>
</dbReference>
<dbReference type="FunFam" id="2.60.40.10:FF:000148">
    <property type="entry name" value="titin isoform X1"/>
    <property type="match status" value="2"/>
</dbReference>
<dbReference type="FunFam" id="2.60.40.10:FF:000050">
    <property type="entry name" value="Titin isoform B"/>
    <property type="match status" value="1"/>
</dbReference>
<dbReference type="FunFam" id="2.60.40.10:FF:000502">
    <property type="entry name" value="obscurin-like protein 1 isoform X2"/>
    <property type="match status" value="1"/>
</dbReference>
<dbReference type="InterPro" id="IPR052385">
    <property type="entry name" value="Obscurin/Obscurin-like_Reg"/>
</dbReference>
<accession>A0A834C8V1</accession>
<dbReference type="InterPro" id="IPR003961">
    <property type="entry name" value="FN3_dom"/>
</dbReference>
<dbReference type="InterPro" id="IPR036179">
    <property type="entry name" value="Ig-like_dom_sf"/>
</dbReference>
<evidence type="ECO:0000256" key="4">
    <source>
        <dbReference type="ARBA" id="ARBA00006692"/>
    </source>
</evidence>
<comment type="subcellular location">
    <subcellularLocation>
        <location evidence="3">Cytoplasm</location>
    </subcellularLocation>
    <subcellularLocation>
        <location evidence="2">Nucleus</location>
    </subcellularLocation>
</comment>
<evidence type="ECO:0000256" key="1">
    <source>
        <dbReference type="ARBA" id="ARBA00001946"/>
    </source>
</evidence>
<evidence type="ECO:0000256" key="6">
    <source>
        <dbReference type="ARBA" id="ARBA00022490"/>
    </source>
</evidence>
<dbReference type="SMART" id="SM00409">
    <property type="entry name" value="IG"/>
    <property type="match status" value="18"/>
</dbReference>
<feature type="domain" description="Ig-like" evidence="22">
    <location>
        <begin position="1398"/>
        <end position="1482"/>
    </location>
</feature>
<evidence type="ECO:0000256" key="8">
    <source>
        <dbReference type="ARBA" id="ARBA00022553"/>
    </source>
</evidence>
<keyword evidence="10" id="KW-0479">Metal-binding</keyword>
<dbReference type="FunFam" id="2.60.40.10:FF:000214">
    <property type="entry name" value="titin isoform X1"/>
    <property type="match status" value="1"/>
</dbReference>
<evidence type="ECO:0000256" key="21">
    <source>
        <dbReference type="ARBA" id="ARBA00048679"/>
    </source>
</evidence>
<dbReference type="PROSITE" id="PS50835">
    <property type="entry name" value="IG_LIKE"/>
    <property type="match status" value="11"/>
</dbReference>
<comment type="catalytic activity">
    <reaction evidence="21">
        <text>L-seryl-[protein] + ATP = O-phospho-L-seryl-[protein] + ADP + H(+)</text>
        <dbReference type="Rhea" id="RHEA:17989"/>
        <dbReference type="Rhea" id="RHEA-COMP:9863"/>
        <dbReference type="Rhea" id="RHEA-COMP:11604"/>
        <dbReference type="ChEBI" id="CHEBI:15378"/>
        <dbReference type="ChEBI" id="CHEBI:29999"/>
        <dbReference type="ChEBI" id="CHEBI:30616"/>
        <dbReference type="ChEBI" id="CHEBI:83421"/>
        <dbReference type="ChEBI" id="CHEBI:456216"/>
        <dbReference type="EC" id="2.7.11.1"/>
    </reaction>
</comment>
<dbReference type="CDD" id="cd00096">
    <property type="entry name" value="Ig"/>
    <property type="match status" value="1"/>
</dbReference>
<keyword evidence="17" id="KW-1015">Disulfide bond</keyword>
<dbReference type="GO" id="GO:0005737">
    <property type="term" value="C:cytoplasm"/>
    <property type="evidence" value="ECO:0007669"/>
    <property type="project" value="UniProtKB-SubCell"/>
</dbReference>
<evidence type="ECO:0000256" key="13">
    <source>
        <dbReference type="ARBA" id="ARBA00022777"/>
    </source>
</evidence>
<dbReference type="InterPro" id="IPR003599">
    <property type="entry name" value="Ig_sub"/>
</dbReference>
<evidence type="ECO:0000259" key="22">
    <source>
        <dbReference type="PROSITE" id="PS50835"/>
    </source>
</evidence>
<dbReference type="PANTHER" id="PTHR35971:SF4">
    <property type="entry name" value="OBSCURIN"/>
    <property type="match status" value="1"/>
</dbReference>
<dbReference type="SUPFAM" id="SSF48726">
    <property type="entry name" value="Immunoglobulin"/>
    <property type="match status" value="17"/>
</dbReference>
<dbReference type="GO" id="GO:0005634">
    <property type="term" value="C:nucleus"/>
    <property type="evidence" value="ECO:0007669"/>
    <property type="project" value="UniProtKB-SubCell"/>
</dbReference>
<evidence type="ECO:0000256" key="10">
    <source>
        <dbReference type="ARBA" id="ARBA00022723"/>
    </source>
</evidence>
<dbReference type="EC" id="2.7.11.1" evidence="5"/>
<keyword evidence="18" id="KW-0539">Nucleus</keyword>
<dbReference type="CDD" id="cd00063">
    <property type="entry name" value="FN3"/>
    <property type="match status" value="1"/>
</dbReference>
<dbReference type="Pfam" id="PF00041">
    <property type="entry name" value="fn3"/>
    <property type="match status" value="1"/>
</dbReference>
<feature type="domain" description="Ig-like" evidence="22">
    <location>
        <begin position="143"/>
        <end position="231"/>
    </location>
</feature>
<keyword evidence="13" id="KW-0418">Kinase</keyword>
<dbReference type="InterPro" id="IPR013098">
    <property type="entry name" value="Ig_I-set"/>
</dbReference>
<keyword evidence="14" id="KW-0067">ATP-binding</keyword>
<reference evidence="24" key="1">
    <citation type="journal article" name="BMC Genomics">
        <title>Long-read sequencing and de novo genome assembly of marine medaka (Oryzias melastigma).</title>
        <authorList>
            <person name="Liang P."/>
            <person name="Saqib H.S.A."/>
            <person name="Ni X."/>
            <person name="Shen Y."/>
        </authorList>
    </citation>
    <scope>NUCLEOTIDE SEQUENCE</scope>
    <source>
        <strain evidence="24">Bigg-433</strain>
    </source>
</reference>
<evidence type="ECO:0000313" key="24">
    <source>
        <dbReference type="EMBL" id="KAF6727393.1"/>
    </source>
</evidence>
<dbReference type="InterPro" id="IPR013783">
    <property type="entry name" value="Ig-like_fold"/>
</dbReference>
<dbReference type="FunFam" id="2.60.40.10:FF:001084">
    <property type="entry name" value="obscurin-like isoform X3"/>
    <property type="match status" value="1"/>
</dbReference>
<comment type="similarity">
    <text evidence="4">Belongs to the protein kinase superfamily. CAMK Ser/Thr protein kinase family.</text>
</comment>
<evidence type="ECO:0000256" key="20">
    <source>
        <dbReference type="ARBA" id="ARBA00047899"/>
    </source>
</evidence>
<keyword evidence="6" id="KW-0963">Cytoplasm</keyword>
<keyword evidence="19" id="KW-0393">Immunoglobulin domain</keyword>
<dbReference type="FunFam" id="2.60.40.10:FF:000211">
    <property type="entry name" value="Obscurin-like protein 1"/>
    <property type="match status" value="2"/>
</dbReference>
<keyword evidence="11" id="KW-0677">Repeat</keyword>
<feature type="domain" description="Ig-like" evidence="22">
    <location>
        <begin position="779"/>
        <end position="851"/>
    </location>
</feature>
<evidence type="ECO:0000256" key="15">
    <source>
        <dbReference type="ARBA" id="ARBA00022842"/>
    </source>
</evidence>
<evidence type="ECO:0000256" key="5">
    <source>
        <dbReference type="ARBA" id="ARBA00012513"/>
    </source>
</evidence>
<evidence type="ECO:0000256" key="14">
    <source>
        <dbReference type="ARBA" id="ARBA00022840"/>
    </source>
</evidence>
<dbReference type="GO" id="GO:0005524">
    <property type="term" value="F:ATP binding"/>
    <property type="evidence" value="ECO:0007669"/>
    <property type="project" value="UniProtKB-KW"/>
</dbReference>
<evidence type="ECO:0000256" key="16">
    <source>
        <dbReference type="ARBA" id="ARBA00022860"/>
    </source>
</evidence>
<keyword evidence="8" id="KW-0597">Phosphoprotein</keyword>
<dbReference type="GO" id="GO:0004674">
    <property type="term" value="F:protein serine/threonine kinase activity"/>
    <property type="evidence" value="ECO:0007669"/>
    <property type="project" value="UniProtKB-KW"/>
</dbReference>
<dbReference type="SUPFAM" id="SSF49265">
    <property type="entry name" value="Fibronectin type III"/>
    <property type="match status" value="1"/>
</dbReference>
<dbReference type="InterPro" id="IPR003598">
    <property type="entry name" value="Ig_sub2"/>
</dbReference>
<evidence type="ECO:0000256" key="3">
    <source>
        <dbReference type="ARBA" id="ARBA00004496"/>
    </source>
</evidence>
<keyword evidence="16" id="KW-0112">Calmodulin-binding</keyword>
<organism evidence="24 25">
    <name type="scientific">Oryzias melastigma</name>
    <name type="common">Marine medaka</name>
    <dbReference type="NCBI Taxonomy" id="30732"/>
    <lineage>
        <taxon>Eukaryota</taxon>
        <taxon>Metazoa</taxon>
        <taxon>Chordata</taxon>
        <taxon>Craniata</taxon>
        <taxon>Vertebrata</taxon>
        <taxon>Euteleostomi</taxon>
        <taxon>Actinopterygii</taxon>
        <taxon>Neopterygii</taxon>
        <taxon>Teleostei</taxon>
        <taxon>Neoteleostei</taxon>
        <taxon>Acanthomorphata</taxon>
        <taxon>Ovalentaria</taxon>
        <taxon>Atherinomorphae</taxon>
        <taxon>Beloniformes</taxon>
        <taxon>Adrianichthyidae</taxon>
        <taxon>Oryziinae</taxon>
        <taxon>Oryzias</taxon>
    </lineage>
</organism>
<feature type="domain" description="Ig-like" evidence="22">
    <location>
        <begin position="305"/>
        <end position="393"/>
    </location>
</feature>
<feature type="domain" description="Fibronectin type-III" evidence="23">
    <location>
        <begin position="578"/>
        <end position="677"/>
    </location>
</feature>
<evidence type="ECO:0000256" key="12">
    <source>
        <dbReference type="ARBA" id="ARBA00022741"/>
    </source>
</evidence>
<proteinExistence type="inferred from homology"/>
<comment type="cofactor">
    <cofactor evidence="1">
        <name>Mg(2+)</name>
        <dbReference type="ChEBI" id="CHEBI:18420"/>
    </cofactor>
</comment>
<dbReference type="EMBL" id="WKFB01000305">
    <property type="protein sequence ID" value="KAF6727393.1"/>
    <property type="molecule type" value="Genomic_DNA"/>
</dbReference>
<dbReference type="Proteomes" id="UP000646548">
    <property type="component" value="Unassembled WGS sequence"/>
</dbReference>
<dbReference type="Gene3D" id="2.60.40.10">
    <property type="entry name" value="Immunoglobulins"/>
    <property type="match status" value="20"/>
</dbReference>
<keyword evidence="9" id="KW-0808">Transferase</keyword>
<dbReference type="InterPro" id="IPR003006">
    <property type="entry name" value="Ig/MHC_CS"/>
</dbReference>
<comment type="caution">
    <text evidence="24">The sequence shown here is derived from an EMBL/GenBank/DDBJ whole genome shotgun (WGS) entry which is preliminary data.</text>
</comment>
<feature type="domain" description="Ig-like" evidence="22">
    <location>
        <begin position="43"/>
        <end position="133"/>
    </location>
</feature>
<evidence type="ECO:0000256" key="17">
    <source>
        <dbReference type="ARBA" id="ARBA00023157"/>
    </source>
</evidence>
<dbReference type="InterPro" id="IPR007110">
    <property type="entry name" value="Ig-like_dom"/>
</dbReference>
<evidence type="ECO:0000256" key="9">
    <source>
        <dbReference type="ARBA" id="ARBA00022679"/>
    </source>
</evidence>
<feature type="domain" description="Ig-like" evidence="22">
    <location>
        <begin position="1042"/>
        <end position="1125"/>
    </location>
</feature>
<feature type="domain" description="Ig-like" evidence="22">
    <location>
        <begin position="859"/>
        <end position="943"/>
    </location>
</feature>
<keyword evidence="7" id="KW-0723">Serine/threonine-protein kinase</keyword>
<dbReference type="SMART" id="SM00060">
    <property type="entry name" value="FN3"/>
    <property type="match status" value="1"/>
</dbReference>
<feature type="domain" description="Ig-like" evidence="22">
    <location>
        <begin position="1129"/>
        <end position="1304"/>
    </location>
</feature>
<protein>
    <recommendedName>
        <fullName evidence="5">non-specific serine/threonine protein kinase</fullName>
        <ecNumber evidence="5">2.7.11.1</ecNumber>
    </recommendedName>
</protein>